<dbReference type="InterPro" id="IPR017941">
    <property type="entry name" value="Rieske_2Fe-2S"/>
</dbReference>
<evidence type="ECO:0000256" key="1">
    <source>
        <dbReference type="ARBA" id="ARBA00001962"/>
    </source>
</evidence>
<protein>
    <recommendedName>
        <fullName evidence="8">Rieske domain-containing protein</fullName>
    </recommendedName>
</protein>
<dbReference type="InterPro" id="IPR015879">
    <property type="entry name" value="Ring_hydroxy_dOase_asu_C_dom"/>
</dbReference>
<evidence type="ECO:0000256" key="4">
    <source>
        <dbReference type="ARBA" id="ARBA00023002"/>
    </source>
</evidence>
<evidence type="ECO:0000256" key="6">
    <source>
        <dbReference type="ARBA" id="ARBA00023014"/>
    </source>
</evidence>
<dbReference type="PANTHER" id="PTHR43756:SF5">
    <property type="entry name" value="CHOLINE MONOOXYGENASE, CHLOROPLASTIC"/>
    <property type="match status" value="1"/>
</dbReference>
<dbReference type="EMBL" id="CP014671">
    <property type="protein sequence ID" value="ANX05264.1"/>
    <property type="molecule type" value="Genomic_DNA"/>
</dbReference>
<dbReference type="SUPFAM" id="SSF55961">
    <property type="entry name" value="Bet v1-like"/>
    <property type="match status" value="1"/>
</dbReference>
<dbReference type="Proteomes" id="UP000092952">
    <property type="component" value="Chromosome"/>
</dbReference>
<dbReference type="PROSITE" id="PS00570">
    <property type="entry name" value="RING_HYDROXYL_ALPHA"/>
    <property type="match status" value="1"/>
</dbReference>
<keyword evidence="7" id="KW-0520">NAD</keyword>
<evidence type="ECO:0000259" key="8">
    <source>
        <dbReference type="PROSITE" id="PS51296"/>
    </source>
</evidence>
<keyword evidence="5" id="KW-0408">Iron</keyword>
<dbReference type="OrthoDB" id="9769355at2"/>
<dbReference type="PRINTS" id="PR00090">
    <property type="entry name" value="RNGDIOXGNASE"/>
</dbReference>
<comment type="cofactor">
    <cofactor evidence="1">
        <name>Fe cation</name>
        <dbReference type="ChEBI" id="CHEBI:24875"/>
    </cofactor>
</comment>
<dbReference type="Gene3D" id="3.90.380.10">
    <property type="entry name" value="Naphthalene 1,2-dioxygenase Alpha Subunit, Chain A, domain 1"/>
    <property type="match status" value="2"/>
</dbReference>
<dbReference type="InterPro" id="IPR015881">
    <property type="entry name" value="ARHD_Rieske_2Fe_2S"/>
</dbReference>
<keyword evidence="3" id="KW-0479">Metal-binding</keyword>
<keyword evidence="10" id="KW-1185">Reference proteome</keyword>
<gene>
    <name evidence="9" type="ORF">PG2T_14465</name>
</gene>
<keyword evidence="2" id="KW-0001">2Fe-2S</keyword>
<evidence type="ECO:0000256" key="5">
    <source>
        <dbReference type="ARBA" id="ARBA00023004"/>
    </source>
</evidence>
<dbReference type="InterPro" id="IPR036922">
    <property type="entry name" value="Rieske_2Fe-2S_sf"/>
</dbReference>
<dbReference type="KEGG" id="gbi:PG2T_14465"/>
<dbReference type="Pfam" id="PF00355">
    <property type="entry name" value="Rieske"/>
    <property type="match status" value="1"/>
</dbReference>
<name>A0A1B1YWM5_9GAMM</name>
<dbReference type="Gene3D" id="2.102.10.10">
    <property type="entry name" value="Rieske [2Fe-2S] iron-sulphur domain"/>
    <property type="match status" value="1"/>
</dbReference>
<organism evidence="9 10">
    <name type="scientific">Immundisolibacter cernigliae</name>
    <dbReference type="NCBI Taxonomy" id="1810504"/>
    <lineage>
        <taxon>Bacteria</taxon>
        <taxon>Pseudomonadati</taxon>
        <taxon>Pseudomonadota</taxon>
        <taxon>Gammaproteobacteria</taxon>
        <taxon>Immundisolibacterales</taxon>
        <taxon>Immundisolibacteraceae</taxon>
        <taxon>Immundisolibacter</taxon>
    </lineage>
</organism>
<dbReference type="Pfam" id="PF00848">
    <property type="entry name" value="Ring_hydroxyl_A"/>
    <property type="match status" value="1"/>
</dbReference>
<evidence type="ECO:0000313" key="10">
    <source>
        <dbReference type="Proteomes" id="UP000092952"/>
    </source>
</evidence>
<dbReference type="GO" id="GO:0016491">
    <property type="term" value="F:oxidoreductase activity"/>
    <property type="evidence" value="ECO:0007669"/>
    <property type="project" value="UniProtKB-KW"/>
</dbReference>
<dbReference type="PANTHER" id="PTHR43756">
    <property type="entry name" value="CHOLINE MONOOXYGENASE, CHLOROPLASTIC"/>
    <property type="match status" value="1"/>
</dbReference>
<dbReference type="PROSITE" id="PS51296">
    <property type="entry name" value="RIESKE"/>
    <property type="match status" value="1"/>
</dbReference>
<dbReference type="GO" id="GO:0051537">
    <property type="term" value="F:2 iron, 2 sulfur cluster binding"/>
    <property type="evidence" value="ECO:0007669"/>
    <property type="project" value="UniProtKB-KW"/>
</dbReference>
<dbReference type="GO" id="GO:0005506">
    <property type="term" value="F:iron ion binding"/>
    <property type="evidence" value="ECO:0007669"/>
    <property type="project" value="InterPro"/>
</dbReference>
<sequence length="396" mass="44328">MNANTQFIQDLVTFPAKTNAIPKALYESAEIYQLEMERLFYGPHWHPVAHVGEIPNAGDYKTFYIGEVPILITRLEGGAVGVFHNACSHRGTMLVPEVRGNAGEFQCPYHRWLFDNGGNLRGVPGENDFPEDFCKADFGLRKIRYEVFAGLVFATLDDHAAPLSEQLGEIAAPLAASLGGDGRLKLLGYQKVMYNANWKTYRDQDGYHPPLLHAAFKMLNWQGGKGECTISENGNIALVSQLAAVRNADFLKDPSLVEFKGVDPSQGSYVVCPSLVSFGSKHLDMFNFRFGIPRGPLKTEVHWAYFCHEDDDEEMIRHRLRQSSNMLGPSGLVSLEDAAVFHRIQNALKAGTPNAYFMKGVRKDADPYKSGQNDEIANIVWWEWYRKQMGFSRAAA</sequence>
<dbReference type="RefSeq" id="WP_068807059.1">
    <property type="nucleotide sequence ID" value="NZ_CP014671.1"/>
</dbReference>
<reference evidence="10" key="1">
    <citation type="submission" date="2016-03" db="EMBL/GenBank/DDBJ databases">
        <title>Complete genome sequence of Solimmundus cernigliae, representing a novel lineage of polycyclic aromatic hydrocarbon degraders within the Gammaproteobacteria.</title>
        <authorList>
            <person name="Singleton D.R."/>
            <person name="Dickey A.N."/>
            <person name="Scholl E.H."/>
            <person name="Wright F.A."/>
            <person name="Aitken M.D."/>
        </authorList>
    </citation>
    <scope>NUCLEOTIDE SEQUENCE [LARGE SCALE GENOMIC DNA]</scope>
    <source>
        <strain evidence="10">TR3.2</strain>
    </source>
</reference>
<evidence type="ECO:0000313" key="9">
    <source>
        <dbReference type="EMBL" id="ANX05264.1"/>
    </source>
</evidence>
<evidence type="ECO:0000256" key="2">
    <source>
        <dbReference type="ARBA" id="ARBA00022714"/>
    </source>
</evidence>
<accession>A0A1B1YWM5</accession>
<feature type="domain" description="Rieske" evidence="8">
    <location>
        <begin position="45"/>
        <end position="154"/>
    </location>
</feature>
<dbReference type="SUPFAM" id="SSF50022">
    <property type="entry name" value="ISP domain"/>
    <property type="match status" value="1"/>
</dbReference>
<evidence type="ECO:0000256" key="3">
    <source>
        <dbReference type="ARBA" id="ARBA00022723"/>
    </source>
</evidence>
<dbReference type="STRING" id="1810504.PG2T_14465"/>
<dbReference type="CDD" id="cd03469">
    <property type="entry name" value="Rieske_RO_Alpha_N"/>
    <property type="match status" value="1"/>
</dbReference>
<dbReference type="InterPro" id="IPR001663">
    <property type="entry name" value="Rng_hydr_dOase-A"/>
</dbReference>
<keyword evidence="4" id="KW-0560">Oxidoreductase</keyword>
<proteinExistence type="predicted"/>
<dbReference type="InParanoid" id="A0A1B1YWM5"/>
<evidence type="ECO:0000256" key="7">
    <source>
        <dbReference type="ARBA" id="ARBA00023027"/>
    </source>
</evidence>
<dbReference type="AlphaFoldDB" id="A0A1B1YWM5"/>
<keyword evidence="6" id="KW-0411">Iron-sulfur</keyword>